<dbReference type="KEGG" id="cfj:CFIO01_10749"/>
<dbReference type="OrthoDB" id="4832613at2759"/>
<evidence type="ECO:0000256" key="2">
    <source>
        <dbReference type="SAM" id="Phobius"/>
    </source>
</evidence>
<feature type="region of interest" description="Disordered" evidence="1">
    <location>
        <begin position="373"/>
        <end position="395"/>
    </location>
</feature>
<organism evidence="3 4">
    <name type="scientific">Colletotrichum fioriniae PJ7</name>
    <dbReference type="NCBI Taxonomy" id="1445577"/>
    <lineage>
        <taxon>Eukaryota</taxon>
        <taxon>Fungi</taxon>
        <taxon>Dikarya</taxon>
        <taxon>Ascomycota</taxon>
        <taxon>Pezizomycotina</taxon>
        <taxon>Sordariomycetes</taxon>
        <taxon>Hypocreomycetidae</taxon>
        <taxon>Glomerellales</taxon>
        <taxon>Glomerellaceae</taxon>
        <taxon>Colletotrichum</taxon>
        <taxon>Colletotrichum acutatum species complex</taxon>
    </lineage>
</organism>
<comment type="caution">
    <text evidence="3">The sequence shown here is derived from an EMBL/GenBank/DDBJ whole genome shotgun (WGS) entry which is preliminary data.</text>
</comment>
<feature type="region of interest" description="Disordered" evidence="1">
    <location>
        <begin position="278"/>
        <end position="308"/>
    </location>
</feature>
<keyword evidence="2" id="KW-0472">Membrane</keyword>
<dbReference type="EMBL" id="JARH01000256">
    <property type="protein sequence ID" value="EXF83255.1"/>
    <property type="molecule type" value="Genomic_DNA"/>
</dbReference>
<feature type="compositionally biased region" description="Basic and acidic residues" evidence="1">
    <location>
        <begin position="293"/>
        <end position="308"/>
    </location>
</feature>
<reference evidence="3 4" key="1">
    <citation type="submission" date="2014-02" db="EMBL/GenBank/DDBJ databases">
        <title>The genome sequence of Colletotrichum fioriniae PJ7.</title>
        <authorList>
            <person name="Baroncelli R."/>
            <person name="Thon M.R."/>
        </authorList>
    </citation>
    <scope>NUCLEOTIDE SEQUENCE [LARGE SCALE GENOMIC DNA]</scope>
    <source>
        <strain evidence="3 4">PJ7</strain>
    </source>
</reference>
<keyword evidence="2" id="KW-0812">Transmembrane</keyword>
<protein>
    <submittedName>
        <fullName evidence="3">Uncharacterized protein</fullName>
    </submittedName>
</protein>
<keyword evidence="4" id="KW-1185">Reference proteome</keyword>
<dbReference type="HOGENOM" id="CLU_690801_0_0_1"/>
<dbReference type="eggNOG" id="ENOG502RQMB">
    <property type="taxonomic scope" value="Eukaryota"/>
</dbReference>
<evidence type="ECO:0000256" key="1">
    <source>
        <dbReference type="SAM" id="MobiDB-lite"/>
    </source>
</evidence>
<feature type="transmembrane region" description="Helical" evidence="2">
    <location>
        <begin position="247"/>
        <end position="269"/>
    </location>
</feature>
<feature type="transmembrane region" description="Helical" evidence="2">
    <location>
        <begin position="199"/>
        <end position="216"/>
    </location>
</feature>
<gene>
    <name evidence="3" type="ORF">CFIO01_10749</name>
</gene>
<sequence length="416" mass="45897">MNASAQDDRPSHGKKYTLNQTQERAVRRLLFLCALVFDALIVTLVIVLCVGAWTKSGGLRSSKGINNREAHLATWSAAYVRQWPADETTVVFSWHLSSYCYSHLGQEACIRRAPGAPFDLDDIMDDVAYAIGGGSYYSSSRGTFPALEALDINLRTASKVTSSKNAFITYIVFMVVTACLWSWHFFVGTVPGAPNCDRFLAVSFTLTGAALLVASANTTRAALEADGILAQYESAFKYHSAGTSTFVVTWIASASHFLAETIYTVAVAIGKRLRKPDRYPPEWEPSDMGPTNDAHRAREAEVPTELDRDDSYRRRLEAFMRVRSQRRRSELASFRMNRNSGECRRTDANGDIWLPVYSRVDPNAMHPPVKPNGATGSPIGMTDMSAATGGQSRVGNVVDVPAPVYERYQTASPRRP</sequence>
<evidence type="ECO:0000313" key="4">
    <source>
        <dbReference type="Proteomes" id="UP000020467"/>
    </source>
</evidence>
<name>A0A010R3E0_9PEZI</name>
<accession>A0A010R3E0</accession>
<keyword evidence="2" id="KW-1133">Transmembrane helix</keyword>
<evidence type="ECO:0000313" key="3">
    <source>
        <dbReference type="EMBL" id="EXF83255.1"/>
    </source>
</evidence>
<dbReference type="AlphaFoldDB" id="A0A010R3E0"/>
<feature type="transmembrane region" description="Helical" evidence="2">
    <location>
        <begin position="29"/>
        <end position="53"/>
    </location>
</feature>
<proteinExistence type="predicted"/>
<feature type="transmembrane region" description="Helical" evidence="2">
    <location>
        <begin position="167"/>
        <end position="187"/>
    </location>
</feature>
<dbReference type="Proteomes" id="UP000020467">
    <property type="component" value="Unassembled WGS sequence"/>
</dbReference>